<dbReference type="KEGG" id="aser:Asera_04340"/>
<organism evidence="2 3">
    <name type="scientific">Actinocatenispora sera</name>
    <dbReference type="NCBI Taxonomy" id="390989"/>
    <lineage>
        <taxon>Bacteria</taxon>
        <taxon>Bacillati</taxon>
        <taxon>Actinomycetota</taxon>
        <taxon>Actinomycetes</taxon>
        <taxon>Micromonosporales</taxon>
        <taxon>Micromonosporaceae</taxon>
        <taxon>Actinocatenispora</taxon>
    </lineage>
</organism>
<feature type="transmembrane region" description="Helical" evidence="1">
    <location>
        <begin position="7"/>
        <end position="31"/>
    </location>
</feature>
<keyword evidence="1" id="KW-1133">Transmembrane helix</keyword>
<dbReference type="Proteomes" id="UP000680750">
    <property type="component" value="Chromosome"/>
</dbReference>
<name>A0A810KVJ5_9ACTN</name>
<dbReference type="AlphaFoldDB" id="A0A810KVJ5"/>
<protein>
    <submittedName>
        <fullName evidence="2">Uncharacterized protein</fullName>
    </submittedName>
</protein>
<sequence length="96" mass="9688">MLITAMIVGAYSSMIGMLLEIPVLVTTPALFDPDAPMNGTFVHLAPALVAVLSVVMMVATAPAVVAQCAGALGTYTGLRAKEADAPTSAELLAAAE</sequence>
<dbReference type="RefSeq" id="WP_030448853.1">
    <property type="nucleotide sequence ID" value="NZ_AP023354.1"/>
</dbReference>
<evidence type="ECO:0000313" key="3">
    <source>
        <dbReference type="Proteomes" id="UP000680750"/>
    </source>
</evidence>
<keyword evidence="1" id="KW-0812">Transmembrane</keyword>
<proteinExistence type="predicted"/>
<accession>A0A810KVJ5</accession>
<dbReference type="EMBL" id="AP023354">
    <property type="protein sequence ID" value="BCJ26326.1"/>
    <property type="molecule type" value="Genomic_DNA"/>
</dbReference>
<reference evidence="2" key="1">
    <citation type="submission" date="2020-08" db="EMBL/GenBank/DDBJ databases">
        <title>Whole genome shotgun sequence of Actinocatenispora sera NBRC 101916.</title>
        <authorList>
            <person name="Komaki H."/>
            <person name="Tamura T."/>
        </authorList>
    </citation>
    <scope>NUCLEOTIDE SEQUENCE</scope>
    <source>
        <strain evidence="2">NBRC 101916</strain>
    </source>
</reference>
<evidence type="ECO:0000256" key="1">
    <source>
        <dbReference type="SAM" id="Phobius"/>
    </source>
</evidence>
<evidence type="ECO:0000313" key="2">
    <source>
        <dbReference type="EMBL" id="BCJ26326.1"/>
    </source>
</evidence>
<keyword evidence="1" id="KW-0472">Membrane</keyword>
<feature type="transmembrane region" description="Helical" evidence="1">
    <location>
        <begin position="43"/>
        <end position="72"/>
    </location>
</feature>
<gene>
    <name evidence="2" type="ORF">Asera_04340</name>
</gene>
<keyword evidence="3" id="KW-1185">Reference proteome</keyword>